<sequence length="423" mass="47959">MEFIHKPHLKYNHVHQTLIGIYLGVWSFTPRTYSPRSNLIPYDNRRHLEAFTVAAPVLPWPNSDKPVILHVFLDLIQRAPSPFCSPLSVGSKRNATHTELLEKLTLGGEMHQRIITILKLLDGPELEFTPPTSPDQLTFQDRRRRPELVEDSDSELETFRKRFWKSRQRNRRISSILDPENRNSSNNCDQDQKEEVNGDFVFKGSLALENGIEKLWDYYSKQNRYVFMFSAPLPSAQLQRASKVKVHTTFVDLSHESRVNNAEKRSPFDNILTCSSFPHLQARMNRREPNRAVEQVVLSELSHQEKQAPVEKHTAQISLVDVASAMDADKGEEYSGESKLCPESLVDQPSTPPGVNEKCEDIQEAQNRQAFVVLENDASSIADDSSLIQCSTSSNKAVQEQEKIVYGGLLLASIPSTPPCPLS</sequence>
<protein>
    <submittedName>
        <fullName evidence="2">Uncharacterized protein</fullName>
    </submittedName>
</protein>
<gene>
    <name evidence="2" type="ORF">DFJ43DRAFT_1044741</name>
</gene>
<reference evidence="2" key="2">
    <citation type="journal article" date="2023" name="Proc. Natl. Acad. Sci. U.S.A.">
        <title>A global phylogenomic analysis of the shiitake genus Lentinula.</title>
        <authorList>
            <person name="Sierra-Patev S."/>
            <person name="Min B."/>
            <person name="Naranjo-Ortiz M."/>
            <person name="Looney B."/>
            <person name="Konkel Z."/>
            <person name="Slot J.C."/>
            <person name="Sakamoto Y."/>
            <person name="Steenwyk J.L."/>
            <person name="Rokas A."/>
            <person name="Carro J."/>
            <person name="Camarero S."/>
            <person name="Ferreira P."/>
            <person name="Molpeceres G."/>
            <person name="Ruiz-Duenas F.J."/>
            <person name="Serrano A."/>
            <person name="Henrissat B."/>
            <person name="Drula E."/>
            <person name="Hughes K.W."/>
            <person name="Mata J.L."/>
            <person name="Ishikawa N.K."/>
            <person name="Vargas-Isla R."/>
            <person name="Ushijima S."/>
            <person name="Smith C.A."/>
            <person name="Donoghue J."/>
            <person name="Ahrendt S."/>
            <person name="Andreopoulos W."/>
            <person name="He G."/>
            <person name="LaButti K."/>
            <person name="Lipzen A."/>
            <person name="Ng V."/>
            <person name="Riley R."/>
            <person name="Sandor L."/>
            <person name="Barry K."/>
            <person name="Martinez A.T."/>
            <person name="Xiao Y."/>
            <person name="Gibbons J.G."/>
            <person name="Terashima K."/>
            <person name="Grigoriev I.V."/>
            <person name="Hibbett D."/>
        </authorList>
    </citation>
    <scope>NUCLEOTIDE SEQUENCE</scope>
    <source>
        <strain evidence="2">ET3784</strain>
    </source>
</reference>
<dbReference type="EMBL" id="JANVFO010000168">
    <property type="protein sequence ID" value="KAJ3709589.1"/>
    <property type="molecule type" value="Genomic_DNA"/>
</dbReference>
<comment type="caution">
    <text evidence="2">The sequence shown here is derived from an EMBL/GenBank/DDBJ whole genome shotgun (WGS) entry which is preliminary data.</text>
</comment>
<keyword evidence="3" id="KW-1185">Reference proteome</keyword>
<dbReference type="Proteomes" id="UP001176059">
    <property type="component" value="Unassembled WGS sequence"/>
</dbReference>
<name>A0AA38J1M2_9AGAR</name>
<evidence type="ECO:0000256" key="1">
    <source>
        <dbReference type="SAM" id="MobiDB-lite"/>
    </source>
</evidence>
<feature type="region of interest" description="Disordered" evidence="1">
    <location>
        <begin position="129"/>
        <end position="151"/>
    </location>
</feature>
<evidence type="ECO:0000313" key="2">
    <source>
        <dbReference type="EMBL" id="KAJ3709589.1"/>
    </source>
</evidence>
<proteinExistence type="predicted"/>
<feature type="region of interest" description="Disordered" evidence="1">
    <location>
        <begin position="333"/>
        <end position="355"/>
    </location>
</feature>
<evidence type="ECO:0000313" key="3">
    <source>
        <dbReference type="Proteomes" id="UP001176059"/>
    </source>
</evidence>
<reference evidence="2" key="1">
    <citation type="submission" date="2022-08" db="EMBL/GenBank/DDBJ databases">
        <authorList>
            <consortium name="DOE Joint Genome Institute"/>
            <person name="Min B."/>
            <person name="Sierra-Patev S."/>
            <person name="Naranjo-Ortiz M."/>
            <person name="Looney B."/>
            <person name="Konkel Z."/>
            <person name="Slot J.C."/>
            <person name="Sakamoto Y."/>
            <person name="Steenwyk J.L."/>
            <person name="Rokas A."/>
            <person name="Carro J."/>
            <person name="Camarero S."/>
            <person name="Ferreira P."/>
            <person name="Molpeceres G."/>
            <person name="Ruiz-duenas F.J."/>
            <person name="Serrano A."/>
            <person name="Henrissat B."/>
            <person name="Drula E."/>
            <person name="Hughes K.W."/>
            <person name="Mata J.L."/>
            <person name="Ishikawa N.K."/>
            <person name="Vargas-Isla R."/>
            <person name="Ushijima S."/>
            <person name="Smith C.A."/>
            <person name="Ahrendt S."/>
            <person name="Andreopoulos W."/>
            <person name="He G."/>
            <person name="LaButti K."/>
            <person name="Lipzen A."/>
            <person name="Ng V."/>
            <person name="Riley R."/>
            <person name="Sandor L."/>
            <person name="Barry K."/>
            <person name="Martinez A.T."/>
            <person name="Xiao Y."/>
            <person name="Gibbons J.G."/>
            <person name="Terashima K."/>
            <person name="Hibbett D.S."/>
            <person name="Grigoriev I.V."/>
        </authorList>
    </citation>
    <scope>NUCLEOTIDE SEQUENCE</scope>
    <source>
        <strain evidence="2">ET3784</strain>
    </source>
</reference>
<organism evidence="2 3">
    <name type="scientific">Lentinula guzmanii</name>
    <dbReference type="NCBI Taxonomy" id="2804957"/>
    <lineage>
        <taxon>Eukaryota</taxon>
        <taxon>Fungi</taxon>
        <taxon>Dikarya</taxon>
        <taxon>Basidiomycota</taxon>
        <taxon>Agaricomycotina</taxon>
        <taxon>Agaricomycetes</taxon>
        <taxon>Agaricomycetidae</taxon>
        <taxon>Agaricales</taxon>
        <taxon>Marasmiineae</taxon>
        <taxon>Omphalotaceae</taxon>
        <taxon>Lentinula</taxon>
    </lineage>
</organism>
<accession>A0AA38J1M2</accession>
<dbReference type="AlphaFoldDB" id="A0AA38J1M2"/>